<accession>A0A8E0KJU2</accession>
<evidence type="ECO:0000313" key="3">
    <source>
        <dbReference type="Proteomes" id="UP000016569"/>
    </source>
</evidence>
<dbReference type="InterPro" id="IPR012495">
    <property type="entry name" value="TadE-like_dom"/>
</dbReference>
<comment type="caution">
    <text evidence="2">The sequence shown here is derived from an EMBL/GenBank/DDBJ whole genome shotgun (WGS) entry which is preliminary data.</text>
</comment>
<dbReference type="AlphaFoldDB" id="A0A8E0KJU2"/>
<dbReference type="GO" id="GO:0004386">
    <property type="term" value="F:helicase activity"/>
    <property type="evidence" value="ECO:0007669"/>
    <property type="project" value="UniProtKB-KW"/>
</dbReference>
<dbReference type="EMBL" id="BATC01000009">
    <property type="protein sequence ID" value="GAD58565.1"/>
    <property type="molecule type" value="Genomic_DNA"/>
</dbReference>
<name>A0A8E0KJU2_9CAUL</name>
<evidence type="ECO:0000259" key="1">
    <source>
        <dbReference type="Pfam" id="PF07811"/>
    </source>
</evidence>
<dbReference type="Proteomes" id="UP000016569">
    <property type="component" value="Unassembled WGS sequence"/>
</dbReference>
<dbReference type="Pfam" id="PF07811">
    <property type="entry name" value="TadE"/>
    <property type="match status" value="1"/>
</dbReference>
<feature type="domain" description="TadE-like" evidence="1">
    <location>
        <begin position="2"/>
        <end position="38"/>
    </location>
</feature>
<evidence type="ECO:0000313" key="2">
    <source>
        <dbReference type="EMBL" id="GAD58565.1"/>
    </source>
</evidence>
<keyword evidence="3" id="KW-1185">Reference proteome</keyword>
<keyword evidence="2" id="KW-0067">ATP-binding</keyword>
<reference evidence="3" key="1">
    <citation type="journal article" date="2013" name="Genome Announc.">
        <title>Draft Genome Sequence of the Dimorphic Prosthecate Bacterium Brevundimonas abyssalis TAR-001T.</title>
        <authorList>
            <person name="Tsubouchi T."/>
            <person name="Nishi S."/>
            <person name="Usui K."/>
            <person name="Shimane Y."/>
            <person name="Takaki Y."/>
            <person name="Maruyama T."/>
            <person name="Hatada Y."/>
        </authorList>
    </citation>
    <scope>NUCLEOTIDE SEQUENCE [LARGE SCALE GENOMIC DNA]</scope>
    <source>
        <strain evidence="3">TAR-001</strain>
    </source>
</reference>
<gene>
    <name evidence="2" type="ORF">MBEBAB_0815</name>
</gene>
<keyword evidence="2" id="KW-0347">Helicase</keyword>
<proteinExistence type="predicted"/>
<organism evidence="2 3">
    <name type="scientific">Brevundimonas abyssalis TAR-001</name>
    <dbReference type="NCBI Taxonomy" id="1391729"/>
    <lineage>
        <taxon>Bacteria</taxon>
        <taxon>Pseudomonadati</taxon>
        <taxon>Pseudomonadota</taxon>
        <taxon>Alphaproteobacteria</taxon>
        <taxon>Caulobacterales</taxon>
        <taxon>Caulobacteraceae</taxon>
        <taxon>Brevundimonas</taxon>
    </lineage>
</organism>
<keyword evidence="2" id="KW-0378">Hydrolase</keyword>
<protein>
    <submittedName>
        <fullName evidence="2">Superfamily I DNA and RNA helicases</fullName>
    </submittedName>
</protein>
<sequence length="95" mass="10466">MEFALIAPVILLFYFGLAEFCQAFMAQKRMGRTAATVADLVTQNETVTVADVADVFEVGRLMMRPFPSTPLEQRVTALTREADGQVRVDCPGPRA</sequence>
<keyword evidence="2" id="KW-0547">Nucleotide-binding</keyword>